<accession>A0AAD7CXW3</accession>
<name>A0AAD7CXW3_MYCRO</name>
<feature type="region of interest" description="Disordered" evidence="1">
    <location>
        <begin position="308"/>
        <end position="332"/>
    </location>
</feature>
<protein>
    <submittedName>
        <fullName evidence="2">Uncharacterized protein</fullName>
    </submittedName>
</protein>
<keyword evidence="3" id="KW-1185">Reference proteome</keyword>
<dbReference type="EMBL" id="JARKIE010000189">
    <property type="protein sequence ID" value="KAJ7669089.1"/>
    <property type="molecule type" value="Genomic_DNA"/>
</dbReference>
<reference evidence="2" key="1">
    <citation type="submission" date="2023-03" db="EMBL/GenBank/DDBJ databases">
        <title>Massive genome expansion in bonnet fungi (Mycena s.s.) driven by repeated elements and novel gene families across ecological guilds.</title>
        <authorList>
            <consortium name="Lawrence Berkeley National Laboratory"/>
            <person name="Harder C.B."/>
            <person name="Miyauchi S."/>
            <person name="Viragh M."/>
            <person name="Kuo A."/>
            <person name="Thoen E."/>
            <person name="Andreopoulos B."/>
            <person name="Lu D."/>
            <person name="Skrede I."/>
            <person name="Drula E."/>
            <person name="Henrissat B."/>
            <person name="Morin E."/>
            <person name="Kohler A."/>
            <person name="Barry K."/>
            <person name="LaButti K."/>
            <person name="Morin E."/>
            <person name="Salamov A."/>
            <person name="Lipzen A."/>
            <person name="Mereny Z."/>
            <person name="Hegedus B."/>
            <person name="Baldrian P."/>
            <person name="Stursova M."/>
            <person name="Weitz H."/>
            <person name="Taylor A."/>
            <person name="Grigoriev I.V."/>
            <person name="Nagy L.G."/>
            <person name="Martin F."/>
            <person name="Kauserud H."/>
        </authorList>
    </citation>
    <scope>NUCLEOTIDE SEQUENCE</scope>
    <source>
        <strain evidence="2">CBHHK067</strain>
    </source>
</reference>
<comment type="caution">
    <text evidence="2">The sequence shown here is derived from an EMBL/GenBank/DDBJ whole genome shotgun (WGS) entry which is preliminary data.</text>
</comment>
<evidence type="ECO:0000313" key="2">
    <source>
        <dbReference type="EMBL" id="KAJ7669089.1"/>
    </source>
</evidence>
<evidence type="ECO:0000256" key="1">
    <source>
        <dbReference type="SAM" id="MobiDB-lite"/>
    </source>
</evidence>
<dbReference type="AlphaFoldDB" id="A0AAD7CXW3"/>
<evidence type="ECO:0000313" key="3">
    <source>
        <dbReference type="Proteomes" id="UP001221757"/>
    </source>
</evidence>
<gene>
    <name evidence="2" type="ORF">B0H17DRAFT_1142239</name>
</gene>
<sequence>MYGRTIASATHRPARASACLHTATIRVTPSSRTGARCRPPRAAVFYPTQFGSKLIHAAAALQARLCISSCAPHWFNIRVDRLSARLRHHLAAAVRNCLALIKGKFVRAGSHGVGRGGCGAIPMPSVVVPRKAPRHDPGTARSFVLAPAAAVPSAPGAGRTHAAPGRKLLPRTRWRALATIPSARHNVSGVAGCPVSSYESYSTSRAGEGGRSGFLAHADLRVSGAVSLYFTCKLVHAGDLSHSLSETFEDVRVCRVMVYREGGPVTAANTGFPLLCSHPAQTPSLQQQFMPQFRDAHRKIDALTSLQRPQNPAGSWIPAIHEDLPGGASRPP</sequence>
<proteinExistence type="predicted"/>
<organism evidence="2 3">
    <name type="scientific">Mycena rosella</name>
    <name type="common">Pink bonnet</name>
    <name type="synonym">Agaricus rosellus</name>
    <dbReference type="NCBI Taxonomy" id="1033263"/>
    <lineage>
        <taxon>Eukaryota</taxon>
        <taxon>Fungi</taxon>
        <taxon>Dikarya</taxon>
        <taxon>Basidiomycota</taxon>
        <taxon>Agaricomycotina</taxon>
        <taxon>Agaricomycetes</taxon>
        <taxon>Agaricomycetidae</taxon>
        <taxon>Agaricales</taxon>
        <taxon>Marasmiineae</taxon>
        <taxon>Mycenaceae</taxon>
        <taxon>Mycena</taxon>
    </lineage>
</organism>
<dbReference type="Proteomes" id="UP001221757">
    <property type="component" value="Unassembled WGS sequence"/>
</dbReference>